<feature type="compositionally biased region" description="Low complexity" evidence="1">
    <location>
        <begin position="66"/>
        <end position="78"/>
    </location>
</feature>
<dbReference type="PROSITE" id="PS50011">
    <property type="entry name" value="PROTEIN_KINASE_DOM"/>
    <property type="match status" value="1"/>
</dbReference>
<dbReference type="AlphaFoldDB" id="A0A1B9IZP6"/>
<evidence type="ECO:0000313" key="3">
    <source>
        <dbReference type="EMBL" id="OCF61011.1"/>
    </source>
</evidence>
<sequence>MSDRPLHPHESTPGHSPDIEMASPTDHPSGLPSHPFTPPHQNTTALYGGQSPEIYTSPQPGGGSSAGSSSAPPQGTPSNLGKRNFSALTPRESEEHKRILTVPEAGLGLGLELGNPSSSGNNPSPSSTSDIDPPDRQGEDVASNLLNQQIHSTNPEIVEDERGSYAAPTTPNPTPARGSEQSGSMDMDVNVGVGQPPAELVEAMTRTKRLQRRIPTDPLPVNFKPEVVPSNLDLTPDEWKKVRFESIKADFSKTSLPKWREPSGTHRVMAPSGDLAWVDPFASPTLPRPLIPELRIPPDFGIDDFNAARIGLNFMEMLADDLKSGEMTLLDLDWQVRRHVFQCIMMQERGKARTLFPTSLDRTILPARQFEGVDLDETAANTFRRPLQWARPLLHVAFELLAAQSSFKDTMRLYGFERGRVFHCDPALSLEPHIISLITTQPHTTEFGNLYITVSEMISAGGNSDVYRGTLHTYAHGEQKTNIDAEDRDVVIKVICPQAFQDDPRWVAKKATTREAKQSMINEITMYNNHAAALQGEVIPRYYGLWEWKGQLRKSDVGDREDMTEKSYRVFIEVLEDVGISMNQRFGWPENTNPEFIRIEHKMEILAAYAQLHKIKIHHGFIGPEVIRFNPRIGYPSIDSGIRLIDFTHSLVVRYSSHCRDELDHLQLLYRITHEELMEFFQQMRENGESFTYMDGVGRPELDEDLDMA</sequence>
<dbReference type="OrthoDB" id="2596802at2759"/>
<dbReference type="EMBL" id="KI669459">
    <property type="protein sequence ID" value="OCF61011.1"/>
    <property type="molecule type" value="Genomic_DNA"/>
</dbReference>
<feature type="region of interest" description="Disordered" evidence="1">
    <location>
        <begin position="1"/>
        <end position="187"/>
    </location>
</feature>
<protein>
    <recommendedName>
        <fullName evidence="2">Protein kinase domain-containing protein</fullName>
    </recommendedName>
</protein>
<evidence type="ECO:0000259" key="2">
    <source>
        <dbReference type="PROSITE" id="PS50011"/>
    </source>
</evidence>
<evidence type="ECO:0000313" key="4">
    <source>
        <dbReference type="Proteomes" id="UP000092583"/>
    </source>
</evidence>
<reference evidence="4" key="2">
    <citation type="submission" date="2013-12" db="EMBL/GenBank/DDBJ databases">
        <title>Evolution of pathogenesis and genome organization in the Tremellales.</title>
        <authorList>
            <person name="Cuomo C."/>
            <person name="Litvintseva A."/>
            <person name="Heitman J."/>
            <person name="Chen Y."/>
            <person name="Sun S."/>
            <person name="Springer D."/>
            <person name="Dromer F."/>
            <person name="Young S."/>
            <person name="Zeng Q."/>
            <person name="Chapman S."/>
            <person name="Gujja S."/>
            <person name="Saif S."/>
            <person name="Birren B."/>
        </authorList>
    </citation>
    <scope>NUCLEOTIDE SEQUENCE [LARGE SCALE GENOMIC DNA]</scope>
    <source>
        <strain evidence="4">CBS 10435</strain>
    </source>
</reference>
<proteinExistence type="predicted"/>
<feature type="compositionally biased region" description="Basic and acidic residues" evidence="1">
    <location>
        <begin position="1"/>
        <end position="12"/>
    </location>
</feature>
<feature type="compositionally biased region" description="Low complexity" evidence="1">
    <location>
        <begin position="110"/>
        <end position="131"/>
    </location>
</feature>
<dbReference type="SUPFAM" id="SSF56112">
    <property type="entry name" value="Protein kinase-like (PK-like)"/>
    <property type="match status" value="1"/>
</dbReference>
<name>A0A1B9IZP6_9TREE</name>
<dbReference type="GO" id="GO:0004672">
    <property type="term" value="F:protein kinase activity"/>
    <property type="evidence" value="ECO:0007669"/>
    <property type="project" value="InterPro"/>
</dbReference>
<reference evidence="3 4" key="1">
    <citation type="submission" date="2013-07" db="EMBL/GenBank/DDBJ databases">
        <title>The Genome Sequence of Kwoniella mangroviensis CBS10435.</title>
        <authorList>
            <consortium name="The Broad Institute Genome Sequencing Platform"/>
            <person name="Cuomo C."/>
            <person name="Litvintseva A."/>
            <person name="Chen Y."/>
            <person name="Heitman J."/>
            <person name="Sun S."/>
            <person name="Springer D."/>
            <person name="Dromer F."/>
            <person name="Young S.K."/>
            <person name="Zeng Q."/>
            <person name="Gargeya S."/>
            <person name="Fitzgerald M."/>
            <person name="Abouelleil A."/>
            <person name="Alvarado L."/>
            <person name="Berlin A.M."/>
            <person name="Chapman S.B."/>
            <person name="Dewar J."/>
            <person name="Goldberg J."/>
            <person name="Griggs A."/>
            <person name="Gujja S."/>
            <person name="Hansen M."/>
            <person name="Howarth C."/>
            <person name="Imamovic A."/>
            <person name="Larimer J."/>
            <person name="McCowan C."/>
            <person name="Murphy C."/>
            <person name="Pearson M."/>
            <person name="Priest M."/>
            <person name="Roberts A."/>
            <person name="Saif S."/>
            <person name="Shea T."/>
            <person name="Sykes S."/>
            <person name="Wortman J."/>
            <person name="Nusbaum C."/>
            <person name="Birren B."/>
        </authorList>
    </citation>
    <scope>NUCLEOTIDE SEQUENCE [LARGE SCALE GENOMIC DNA]</scope>
    <source>
        <strain evidence="3 4">CBS 10435</strain>
    </source>
</reference>
<evidence type="ECO:0000256" key="1">
    <source>
        <dbReference type="SAM" id="MobiDB-lite"/>
    </source>
</evidence>
<gene>
    <name evidence="3" type="ORF">L486_00655</name>
</gene>
<dbReference type="Proteomes" id="UP000092583">
    <property type="component" value="Unassembled WGS sequence"/>
</dbReference>
<organism evidence="3 4">
    <name type="scientific">Kwoniella mangroviensis CBS 10435</name>
    <dbReference type="NCBI Taxonomy" id="1331196"/>
    <lineage>
        <taxon>Eukaryota</taxon>
        <taxon>Fungi</taxon>
        <taxon>Dikarya</taxon>
        <taxon>Basidiomycota</taxon>
        <taxon>Agaricomycotina</taxon>
        <taxon>Tremellomycetes</taxon>
        <taxon>Tremellales</taxon>
        <taxon>Cryptococcaceae</taxon>
        <taxon>Kwoniella</taxon>
    </lineage>
</organism>
<dbReference type="STRING" id="1331196.A0A1B9IZP6"/>
<dbReference type="InterPro" id="IPR011009">
    <property type="entry name" value="Kinase-like_dom_sf"/>
</dbReference>
<dbReference type="InterPro" id="IPR000719">
    <property type="entry name" value="Prot_kinase_dom"/>
</dbReference>
<accession>A0A1B9IZP6</accession>
<keyword evidence="4" id="KW-1185">Reference proteome</keyword>
<feature type="domain" description="Protein kinase" evidence="2">
    <location>
        <begin position="452"/>
        <end position="709"/>
    </location>
</feature>
<feature type="compositionally biased region" description="Polar residues" evidence="1">
    <location>
        <begin position="144"/>
        <end position="155"/>
    </location>
</feature>
<dbReference type="GO" id="GO:0005524">
    <property type="term" value="F:ATP binding"/>
    <property type="evidence" value="ECO:0007669"/>
    <property type="project" value="InterPro"/>
</dbReference>